<dbReference type="Proteomes" id="UP000015106">
    <property type="component" value="Unassembled WGS sequence"/>
</dbReference>
<dbReference type="AlphaFoldDB" id="A0A8R7R9F0"/>
<reference evidence="3" key="1">
    <citation type="journal article" date="2013" name="Nature">
        <title>Draft genome of the wheat A-genome progenitor Triticum urartu.</title>
        <authorList>
            <person name="Ling H.Q."/>
            <person name="Zhao S."/>
            <person name="Liu D."/>
            <person name="Wang J."/>
            <person name="Sun H."/>
            <person name="Zhang C."/>
            <person name="Fan H."/>
            <person name="Li D."/>
            <person name="Dong L."/>
            <person name="Tao Y."/>
            <person name="Gao C."/>
            <person name="Wu H."/>
            <person name="Li Y."/>
            <person name="Cui Y."/>
            <person name="Guo X."/>
            <person name="Zheng S."/>
            <person name="Wang B."/>
            <person name="Yu K."/>
            <person name="Liang Q."/>
            <person name="Yang W."/>
            <person name="Lou X."/>
            <person name="Chen J."/>
            <person name="Feng M."/>
            <person name="Jian J."/>
            <person name="Zhang X."/>
            <person name="Luo G."/>
            <person name="Jiang Y."/>
            <person name="Liu J."/>
            <person name="Wang Z."/>
            <person name="Sha Y."/>
            <person name="Zhang B."/>
            <person name="Wu H."/>
            <person name="Tang D."/>
            <person name="Shen Q."/>
            <person name="Xue P."/>
            <person name="Zou S."/>
            <person name="Wang X."/>
            <person name="Liu X."/>
            <person name="Wang F."/>
            <person name="Yang Y."/>
            <person name="An X."/>
            <person name="Dong Z."/>
            <person name="Zhang K."/>
            <person name="Zhang X."/>
            <person name="Luo M.C."/>
            <person name="Dvorak J."/>
            <person name="Tong Y."/>
            <person name="Wang J."/>
            <person name="Yang H."/>
            <person name="Li Z."/>
            <person name="Wang D."/>
            <person name="Zhang A."/>
            <person name="Wang J."/>
        </authorList>
    </citation>
    <scope>NUCLEOTIDE SEQUENCE</scope>
    <source>
        <strain evidence="3">cv. G1812</strain>
    </source>
</reference>
<dbReference type="Gramene" id="TuG1812S0002200200.01.T01">
    <property type="protein sequence ID" value="TuG1812S0002200200.01.T01.s_cds17894"/>
    <property type="gene ID" value="TuG1812S0002200200.01"/>
</dbReference>
<feature type="region of interest" description="Disordered" evidence="1">
    <location>
        <begin position="1"/>
        <end position="109"/>
    </location>
</feature>
<sequence length="109" mass="11848">VPVEPGHANHGGRHGGVVVIVSRPRDHLSRGSRAAEGHAGEPHGHEQRRAELHGHGDDFVQPADAPPHDHPQHHMDRAVHGRHRSAGQSAGVKCEIDPRRCRRPSFSLA</sequence>
<protein>
    <submittedName>
        <fullName evidence="2">Uncharacterized protein</fullName>
    </submittedName>
</protein>
<proteinExistence type="predicted"/>
<feature type="compositionally biased region" description="Basic and acidic residues" evidence="1">
    <location>
        <begin position="23"/>
        <end position="58"/>
    </location>
</feature>
<evidence type="ECO:0000256" key="1">
    <source>
        <dbReference type="SAM" id="MobiDB-lite"/>
    </source>
</evidence>
<evidence type="ECO:0000313" key="2">
    <source>
        <dbReference type="EnsemblPlants" id="TuG1812S0002200200.01.T01.s_cds17894"/>
    </source>
</evidence>
<name>A0A8R7R9F0_TRIUA</name>
<organism evidence="2 3">
    <name type="scientific">Triticum urartu</name>
    <name type="common">Red wild einkorn</name>
    <name type="synonym">Crithodium urartu</name>
    <dbReference type="NCBI Taxonomy" id="4572"/>
    <lineage>
        <taxon>Eukaryota</taxon>
        <taxon>Viridiplantae</taxon>
        <taxon>Streptophyta</taxon>
        <taxon>Embryophyta</taxon>
        <taxon>Tracheophyta</taxon>
        <taxon>Spermatophyta</taxon>
        <taxon>Magnoliopsida</taxon>
        <taxon>Liliopsida</taxon>
        <taxon>Poales</taxon>
        <taxon>Poaceae</taxon>
        <taxon>BOP clade</taxon>
        <taxon>Pooideae</taxon>
        <taxon>Triticodae</taxon>
        <taxon>Triticeae</taxon>
        <taxon>Triticinae</taxon>
        <taxon>Triticum</taxon>
    </lineage>
</organism>
<evidence type="ECO:0000313" key="3">
    <source>
        <dbReference type="Proteomes" id="UP000015106"/>
    </source>
</evidence>
<dbReference type="EnsemblPlants" id="TuG1812S0002200200.01.T01">
    <property type="protein sequence ID" value="TuG1812S0002200200.01.T01.s_cds17894"/>
    <property type="gene ID" value="TuG1812S0002200200.01"/>
</dbReference>
<feature type="compositionally biased region" description="Basic and acidic residues" evidence="1">
    <location>
        <begin position="66"/>
        <end position="79"/>
    </location>
</feature>
<reference evidence="2" key="2">
    <citation type="submission" date="2022-06" db="UniProtKB">
        <authorList>
            <consortium name="EnsemblPlants"/>
        </authorList>
    </citation>
    <scope>IDENTIFICATION</scope>
</reference>
<keyword evidence="3" id="KW-1185">Reference proteome</keyword>
<accession>A0A8R7R9F0</accession>